<dbReference type="HOGENOM" id="CLU_1713780_0_0_1"/>
<dbReference type="RefSeq" id="XP_052905916.1">
    <property type="nucleotide sequence ID" value="XM_053048091.1"/>
</dbReference>
<dbReference type="GeneID" id="77675412"/>
<reference evidence="1 2" key="1">
    <citation type="journal article" date="2014" name="Genome Announc.">
        <title>Genome Sequence of the Microsporidian Species Nematocida sp1 Strain ERTm6 (ATCC PRA-372).</title>
        <authorList>
            <person name="Bakowski M.A."/>
            <person name="Priest M."/>
            <person name="Young S."/>
            <person name="Cuomo C.A."/>
            <person name="Troemel E.R."/>
        </authorList>
    </citation>
    <scope>NUCLEOTIDE SEQUENCE [LARGE SCALE GENOMIC DNA]</scope>
    <source>
        <strain evidence="1 2">ERTm6</strain>
    </source>
</reference>
<evidence type="ECO:0000313" key="1">
    <source>
        <dbReference type="EMBL" id="KFG27361.1"/>
    </source>
</evidence>
<accession>A0A086J5E3</accession>
<dbReference type="Proteomes" id="UP000054524">
    <property type="component" value="Unassembled WGS sequence"/>
</dbReference>
<evidence type="ECO:0000313" key="2">
    <source>
        <dbReference type="Proteomes" id="UP000054524"/>
    </source>
</evidence>
<sequence length="155" mass="17135">MVNNCNNNNCNNNNCNNNNNNNCNSTGSAGMSSPCPPGDCTKVCTNDPQNQAVQGQEQMNYKMCLPKDISPSDVKITEIKRGEGGEVKIQYKKEKKVDEDSYKECSQEEGCVCFTINPNRRIKSVKIENGKIEVDLEEGKASDREIIPSLPEPAK</sequence>
<proteinExistence type="predicted"/>
<protein>
    <submittedName>
        <fullName evidence="1">Uncharacterized protein</fullName>
    </submittedName>
</protein>
<organism evidence="1 2">
    <name type="scientific">Nematocida ausubeli (strain ATCC PRA-371 / ERTm2)</name>
    <name type="common">Nematode killer fungus</name>
    <dbReference type="NCBI Taxonomy" id="1913371"/>
    <lineage>
        <taxon>Eukaryota</taxon>
        <taxon>Fungi</taxon>
        <taxon>Fungi incertae sedis</taxon>
        <taxon>Microsporidia</taxon>
        <taxon>Nematocida</taxon>
    </lineage>
</organism>
<dbReference type="EMBL" id="AKIJ01000001">
    <property type="protein sequence ID" value="KFG27361.1"/>
    <property type="molecule type" value="Genomic_DNA"/>
</dbReference>
<name>A0A086J5E3_NEMA1</name>
<gene>
    <name evidence="1" type="ORF">NESG_00439</name>
</gene>
<dbReference type="AlphaFoldDB" id="A0A086J5E3"/>
<comment type="caution">
    <text evidence="1">The sequence shown here is derived from an EMBL/GenBank/DDBJ whole genome shotgun (WGS) entry which is preliminary data.</text>
</comment>
<keyword evidence="2" id="KW-1185">Reference proteome</keyword>